<dbReference type="InterPro" id="IPR016181">
    <property type="entry name" value="Acyl_CoA_acyltransferase"/>
</dbReference>
<dbReference type="Pfam" id="PF00583">
    <property type="entry name" value="Acetyltransf_1"/>
    <property type="match status" value="1"/>
</dbReference>
<feature type="domain" description="N-acetyltransferase" evidence="3">
    <location>
        <begin position="22"/>
        <end position="172"/>
    </location>
</feature>
<dbReference type="SUPFAM" id="SSF55729">
    <property type="entry name" value="Acyl-CoA N-acyltransferases (Nat)"/>
    <property type="match status" value="1"/>
</dbReference>
<dbReference type="InterPro" id="IPR000182">
    <property type="entry name" value="GNAT_dom"/>
</dbReference>
<keyword evidence="5" id="KW-1185">Reference proteome</keyword>
<evidence type="ECO:0000313" key="5">
    <source>
        <dbReference type="Proteomes" id="UP000600799"/>
    </source>
</evidence>
<keyword evidence="1" id="KW-0808">Transferase</keyword>
<comment type="caution">
    <text evidence="4">The sequence shown here is derived from an EMBL/GenBank/DDBJ whole genome shotgun (WGS) entry which is preliminary data.</text>
</comment>
<evidence type="ECO:0000313" key="4">
    <source>
        <dbReference type="EMBL" id="MBF9151898.1"/>
    </source>
</evidence>
<evidence type="ECO:0000256" key="1">
    <source>
        <dbReference type="ARBA" id="ARBA00022679"/>
    </source>
</evidence>
<dbReference type="Proteomes" id="UP000600799">
    <property type="component" value="Unassembled WGS sequence"/>
</dbReference>
<sequence length="178" mass="20083">MLSPPEGLRKLVPEGDVPVQLVRWKEAAPEKYRLLYKRIGGPWLWWTRLGKSDAEIAGIIHDPRVQLYAVADRMGVEVGMLELDFRVEATCEIVFFGFIRGATGKGLGKWLMRRALQLAWAPGVERVWLHTCTTDDPRALPFYQAQGFAPFARFVEILPDPRVTGLLPQDMGTAPIIL</sequence>
<dbReference type="PROSITE" id="PS51186">
    <property type="entry name" value="GNAT"/>
    <property type="match status" value="1"/>
</dbReference>
<organism evidence="4 5">
    <name type="scientific">Novosphingobium jiangmenense</name>
    <dbReference type="NCBI Taxonomy" id="2791981"/>
    <lineage>
        <taxon>Bacteria</taxon>
        <taxon>Pseudomonadati</taxon>
        <taxon>Pseudomonadota</taxon>
        <taxon>Alphaproteobacteria</taxon>
        <taxon>Sphingomonadales</taxon>
        <taxon>Sphingomonadaceae</taxon>
        <taxon>Novosphingobium</taxon>
    </lineage>
</organism>
<reference evidence="4 5" key="1">
    <citation type="submission" date="2020-11" db="EMBL/GenBank/DDBJ databases">
        <title>The genome sequence of Novosphingobium sp. 1Y9A.</title>
        <authorList>
            <person name="Liu Y."/>
        </authorList>
    </citation>
    <scope>NUCLEOTIDE SEQUENCE [LARGE SCALE GENOMIC DNA]</scope>
    <source>
        <strain evidence="4 5">1Y9A</strain>
    </source>
</reference>
<dbReference type="CDD" id="cd04301">
    <property type="entry name" value="NAT_SF"/>
    <property type="match status" value="1"/>
</dbReference>
<name>A0ABS0HI27_9SPHN</name>
<proteinExistence type="predicted"/>
<dbReference type="PANTHER" id="PTHR43800">
    <property type="entry name" value="PEPTIDYL-LYSINE N-ACETYLTRANSFERASE YJAB"/>
    <property type="match status" value="1"/>
</dbReference>
<dbReference type="PANTHER" id="PTHR43800:SF1">
    <property type="entry name" value="PEPTIDYL-LYSINE N-ACETYLTRANSFERASE YJAB"/>
    <property type="match status" value="1"/>
</dbReference>
<gene>
    <name evidence="4" type="ORF">I2488_12855</name>
</gene>
<dbReference type="Gene3D" id="3.40.630.30">
    <property type="match status" value="1"/>
</dbReference>
<dbReference type="EMBL" id="JADQDC010000008">
    <property type="protein sequence ID" value="MBF9151898.1"/>
    <property type="molecule type" value="Genomic_DNA"/>
</dbReference>
<evidence type="ECO:0000259" key="3">
    <source>
        <dbReference type="PROSITE" id="PS51186"/>
    </source>
</evidence>
<protein>
    <submittedName>
        <fullName evidence="4">GNAT family N-acetyltransferase</fullName>
    </submittedName>
</protein>
<evidence type="ECO:0000256" key="2">
    <source>
        <dbReference type="ARBA" id="ARBA00023315"/>
    </source>
</evidence>
<keyword evidence="2" id="KW-0012">Acyltransferase</keyword>
<accession>A0ABS0HI27</accession>